<evidence type="ECO:0000256" key="8">
    <source>
        <dbReference type="ARBA" id="ARBA00022786"/>
    </source>
</evidence>
<dbReference type="EMBL" id="JANVFT010000023">
    <property type="protein sequence ID" value="KAJ4497142.1"/>
    <property type="molecule type" value="Genomic_DNA"/>
</dbReference>
<dbReference type="PANTHER" id="PTHR45977">
    <property type="entry name" value="TARGET OF ERK KINASE MPK-1"/>
    <property type="match status" value="1"/>
</dbReference>
<evidence type="ECO:0000256" key="12">
    <source>
        <dbReference type="PROSITE-ProRule" id="PRU00175"/>
    </source>
</evidence>
<keyword evidence="4" id="KW-0808">Transferase</keyword>
<feature type="region of interest" description="Disordered" evidence="13">
    <location>
        <begin position="144"/>
        <end position="187"/>
    </location>
</feature>
<dbReference type="PROSITE" id="PS50089">
    <property type="entry name" value="ZF_RING_2"/>
    <property type="match status" value="1"/>
</dbReference>
<accession>A0ABQ8VNH7</accession>
<evidence type="ECO:0000256" key="9">
    <source>
        <dbReference type="ARBA" id="ARBA00022833"/>
    </source>
</evidence>
<feature type="transmembrane region" description="Helical" evidence="14">
    <location>
        <begin position="822"/>
        <end position="839"/>
    </location>
</feature>
<keyword evidence="9" id="KW-0862">Zinc</keyword>
<proteinExistence type="predicted"/>
<dbReference type="InterPro" id="IPR001841">
    <property type="entry name" value="Znf_RING"/>
</dbReference>
<dbReference type="PANTHER" id="PTHR45977:SF4">
    <property type="entry name" value="RING-TYPE DOMAIN-CONTAINING PROTEIN"/>
    <property type="match status" value="1"/>
</dbReference>
<feature type="region of interest" description="Disordered" evidence="13">
    <location>
        <begin position="1"/>
        <end position="23"/>
    </location>
</feature>
<dbReference type="Proteomes" id="UP001150217">
    <property type="component" value="Unassembled WGS sequence"/>
</dbReference>
<dbReference type="SUPFAM" id="SSF57850">
    <property type="entry name" value="RING/U-box"/>
    <property type="match status" value="1"/>
</dbReference>
<feature type="region of interest" description="Disordered" evidence="13">
    <location>
        <begin position="949"/>
        <end position="973"/>
    </location>
</feature>
<keyword evidence="6" id="KW-0479">Metal-binding</keyword>
<evidence type="ECO:0000313" key="17">
    <source>
        <dbReference type="Proteomes" id="UP001150217"/>
    </source>
</evidence>
<evidence type="ECO:0000256" key="4">
    <source>
        <dbReference type="ARBA" id="ARBA00022679"/>
    </source>
</evidence>
<feature type="compositionally biased region" description="Polar residues" evidence="13">
    <location>
        <begin position="547"/>
        <end position="570"/>
    </location>
</feature>
<feature type="region of interest" description="Disordered" evidence="13">
    <location>
        <begin position="529"/>
        <end position="578"/>
    </location>
</feature>
<feature type="compositionally biased region" description="Pro residues" evidence="13">
    <location>
        <begin position="601"/>
        <end position="615"/>
    </location>
</feature>
<feature type="compositionally biased region" description="Polar residues" evidence="13">
    <location>
        <begin position="144"/>
        <end position="163"/>
    </location>
</feature>
<feature type="domain" description="RING-type" evidence="15">
    <location>
        <begin position="993"/>
        <end position="1082"/>
    </location>
</feature>
<organism evidence="16 17">
    <name type="scientific">Lentinula lateritia</name>
    <dbReference type="NCBI Taxonomy" id="40482"/>
    <lineage>
        <taxon>Eukaryota</taxon>
        <taxon>Fungi</taxon>
        <taxon>Dikarya</taxon>
        <taxon>Basidiomycota</taxon>
        <taxon>Agaricomycotina</taxon>
        <taxon>Agaricomycetes</taxon>
        <taxon>Agaricomycetidae</taxon>
        <taxon>Agaricales</taxon>
        <taxon>Marasmiineae</taxon>
        <taxon>Omphalotaceae</taxon>
        <taxon>Lentinula</taxon>
    </lineage>
</organism>
<feature type="region of interest" description="Disordered" evidence="13">
    <location>
        <begin position="200"/>
        <end position="279"/>
    </location>
</feature>
<sequence>MTSPFAGPSSPRKLTGSTPGILDSTQRDRLLTFSKSTLSFASFNPRTATSSQLTPDARKLSLNEDLYNPKRVVIETSPTGESFWRFVPKARIDEGVVDEGDWPRVIDICGMLYECSQDQWDIYKLDPLYECRVRAPPASSTIISVSAKSPESPQSNGKRTSSKAGIPPLNPRKKLHTGSGNSSLDLGYDDDEVEEVEDMIVDQTMPPPPRARSASLRRKQPQEDPFRTTFTYKQTAQRKRTRKTSPGAAKRELDIQRAKRERRRRDRQQAKVNGRRQQWHEQFMQEVYAEVPDLKSGSEDENWNGGPSTDTSFDDDAARVAAIAESRRKLAELEADRPLWAEEARKRALRQRVEEESQRLKAEERKWADMKRAEVEARQAEMHRKAQETAERTEEQQDAKLREEAIKRQRERRQREQRWAYGHWTPIRALERYRVLSEAFDATKFNVYDPLTFHVIPWPILNPPAKMSVEDVDWNAVELFFESVKPHMRSQDFKSFVEKSQRRFHPDRWRSRGLLRTVADEAERSCLEVGDPSFSPSDLGIPRTGASHMSSGNSLSSTVITLSNGPSQGPHSAGPSFNPFFPEFIPERREDQVIASMPSSPRIPPPAILHPPSTPIPTNSQTNNTARGPPPRRPVYPPNHSTIARLLRFFGYGNDASKVRKQLVSLIWSLGWGFAQVCLIVVVLASSAPKASPTVPGANEWTACERPLGVWSCLWLARVIVACVLAYWGWTRDRSTRNGRIDPESGQRASNSEHPGQIRSHNSQQPPSPGTHSTQTQNVHLPHTVMFRRLSLFSSIYSLTWFLTAHILVYTSIKTCRFSSPHIWWLVFAILCTTYLIILEVIILGLIVFVFAPVVFLIWNIFLLCIGRHPLQNPQMIKPDIGKLPKSFVDRIPLVMYIPPPPDASPIEGPIQIPPSIYSYPPKSPVKGTEITAKTRFRFIKFKKFSSKSDKMSTDGTTDSLKQEKSKKPGSWEDNWDTEGYPYVVLDDNRAACAICLLDFEEPTRLHPVGEEQLKVVGSEPKGGSAEVEVISEEERESNELRLADVGEGAQPLRLLKCGHVFHKTCLDPWLTDVSGRCPVCQRQVELPGPEKQKKDRRR</sequence>
<evidence type="ECO:0000256" key="1">
    <source>
        <dbReference type="ARBA" id="ARBA00000900"/>
    </source>
</evidence>
<keyword evidence="7 12" id="KW-0863">Zinc-finger</keyword>
<dbReference type="Gene3D" id="3.30.40.10">
    <property type="entry name" value="Zinc/RING finger domain, C3HC4 (zinc finger)"/>
    <property type="match status" value="1"/>
</dbReference>
<feature type="compositionally biased region" description="Basic and acidic residues" evidence="13">
    <location>
        <begin position="961"/>
        <end position="971"/>
    </location>
</feature>
<feature type="region of interest" description="Disordered" evidence="13">
    <location>
        <begin position="738"/>
        <end position="776"/>
    </location>
</feature>
<keyword evidence="8" id="KW-0833">Ubl conjugation pathway</keyword>
<keyword evidence="11 14" id="KW-0472">Membrane</keyword>
<feature type="region of interest" description="Disordered" evidence="13">
    <location>
        <begin position="380"/>
        <end position="399"/>
    </location>
</feature>
<reference evidence="16" key="1">
    <citation type="submission" date="2022-08" db="EMBL/GenBank/DDBJ databases">
        <title>A Global Phylogenomic Analysis of the Shiitake Genus Lentinula.</title>
        <authorList>
            <consortium name="DOE Joint Genome Institute"/>
            <person name="Sierra-Patev S."/>
            <person name="Min B."/>
            <person name="Naranjo-Ortiz M."/>
            <person name="Looney B."/>
            <person name="Konkel Z."/>
            <person name="Slot J.C."/>
            <person name="Sakamoto Y."/>
            <person name="Steenwyk J.L."/>
            <person name="Rokas A."/>
            <person name="Carro J."/>
            <person name="Camarero S."/>
            <person name="Ferreira P."/>
            <person name="Molpeceres G."/>
            <person name="Ruiz-Duenas F.J."/>
            <person name="Serrano A."/>
            <person name="Henrissat B."/>
            <person name="Drula E."/>
            <person name="Hughes K.W."/>
            <person name="Mata J.L."/>
            <person name="Ishikawa N.K."/>
            <person name="Vargas-Isla R."/>
            <person name="Ushijima S."/>
            <person name="Smith C.A."/>
            <person name="Ahrendt S."/>
            <person name="Andreopoulos W."/>
            <person name="He G."/>
            <person name="Labutti K."/>
            <person name="Lipzen A."/>
            <person name="Ng V."/>
            <person name="Riley R."/>
            <person name="Sandor L."/>
            <person name="Barry K."/>
            <person name="Martinez A.T."/>
            <person name="Xiao Y."/>
            <person name="Gibbons J.G."/>
            <person name="Terashima K."/>
            <person name="Grigoriev I.V."/>
            <person name="Hibbett D.S."/>
        </authorList>
    </citation>
    <scope>NUCLEOTIDE SEQUENCE</scope>
    <source>
        <strain evidence="16">RHP3577 ss4</strain>
    </source>
</reference>
<dbReference type="Pfam" id="PF13639">
    <property type="entry name" value="zf-RING_2"/>
    <property type="match status" value="1"/>
</dbReference>
<evidence type="ECO:0000259" key="15">
    <source>
        <dbReference type="PROSITE" id="PS50089"/>
    </source>
</evidence>
<feature type="compositionally biased region" description="Basic and acidic residues" evidence="13">
    <location>
        <begin position="249"/>
        <end position="258"/>
    </location>
</feature>
<keyword evidence="17" id="KW-1185">Reference proteome</keyword>
<feature type="transmembrane region" description="Helical" evidence="14">
    <location>
        <begin position="708"/>
        <end position="730"/>
    </location>
</feature>
<protein>
    <recommendedName>
        <fullName evidence="3">RING-type E3 ubiquitin transferase</fullName>
        <ecNumber evidence="3">2.3.2.27</ecNumber>
    </recommendedName>
</protein>
<dbReference type="CDD" id="cd16448">
    <property type="entry name" value="RING-H2"/>
    <property type="match status" value="1"/>
</dbReference>
<feature type="compositionally biased region" description="Pro residues" evidence="13">
    <location>
        <begin position="628"/>
        <end position="637"/>
    </location>
</feature>
<evidence type="ECO:0000256" key="6">
    <source>
        <dbReference type="ARBA" id="ARBA00022723"/>
    </source>
</evidence>
<evidence type="ECO:0000256" key="5">
    <source>
        <dbReference type="ARBA" id="ARBA00022692"/>
    </source>
</evidence>
<feature type="compositionally biased region" description="Polar residues" evidence="13">
    <location>
        <begin position="747"/>
        <end position="776"/>
    </location>
</feature>
<feature type="transmembrane region" description="Helical" evidence="14">
    <location>
        <begin position="790"/>
        <end position="810"/>
    </location>
</feature>
<keyword evidence="5 14" id="KW-0812">Transmembrane</keyword>
<comment type="caution">
    <text evidence="16">The sequence shown here is derived from an EMBL/GenBank/DDBJ whole genome shotgun (WGS) entry which is preliminary data.</text>
</comment>
<name>A0ABQ8VNH7_9AGAR</name>
<feature type="region of interest" description="Disordered" evidence="13">
    <location>
        <begin position="596"/>
        <end position="637"/>
    </location>
</feature>
<evidence type="ECO:0000256" key="14">
    <source>
        <dbReference type="SAM" id="Phobius"/>
    </source>
</evidence>
<evidence type="ECO:0000256" key="13">
    <source>
        <dbReference type="SAM" id="MobiDB-lite"/>
    </source>
</evidence>
<evidence type="ECO:0000256" key="7">
    <source>
        <dbReference type="ARBA" id="ARBA00022771"/>
    </source>
</evidence>
<evidence type="ECO:0000256" key="10">
    <source>
        <dbReference type="ARBA" id="ARBA00022989"/>
    </source>
</evidence>
<dbReference type="InterPro" id="IPR013083">
    <property type="entry name" value="Znf_RING/FYVE/PHD"/>
</dbReference>
<keyword evidence="10 14" id="KW-1133">Transmembrane helix</keyword>
<comment type="catalytic activity">
    <reaction evidence="1">
        <text>S-ubiquitinyl-[E2 ubiquitin-conjugating enzyme]-L-cysteine + [acceptor protein]-L-lysine = [E2 ubiquitin-conjugating enzyme]-L-cysteine + N(6)-ubiquitinyl-[acceptor protein]-L-lysine.</text>
        <dbReference type="EC" id="2.3.2.27"/>
    </reaction>
</comment>
<dbReference type="EC" id="2.3.2.27" evidence="3"/>
<evidence type="ECO:0000256" key="3">
    <source>
        <dbReference type="ARBA" id="ARBA00012483"/>
    </source>
</evidence>
<gene>
    <name evidence="16" type="ORF">C8R41DRAFT_760410</name>
</gene>
<feature type="transmembrane region" description="Helical" evidence="14">
    <location>
        <begin position="846"/>
        <end position="864"/>
    </location>
</feature>
<comment type="subcellular location">
    <subcellularLocation>
        <location evidence="2">Membrane</location>
        <topology evidence="2">Multi-pass membrane protein</topology>
    </subcellularLocation>
</comment>
<evidence type="ECO:0000256" key="2">
    <source>
        <dbReference type="ARBA" id="ARBA00004141"/>
    </source>
</evidence>
<evidence type="ECO:0000313" key="16">
    <source>
        <dbReference type="EMBL" id="KAJ4497142.1"/>
    </source>
</evidence>
<dbReference type="SMART" id="SM00184">
    <property type="entry name" value="RING"/>
    <property type="match status" value="1"/>
</dbReference>
<evidence type="ECO:0000256" key="11">
    <source>
        <dbReference type="ARBA" id="ARBA00023136"/>
    </source>
</evidence>